<feature type="transmembrane region" description="Helical" evidence="6">
    <location>
        <begin position="220"/>
        <end position="242"/>
    </location>
</feature>
<evidence type="ECO:0000313" key="8">
    <source>
        <dbReference type="Proteomes" id="UP000092024"/>
    </source>
</evidence>
<feature type="transmembrane region" description="Helical" evidence="6">
    <location>
        <begin position="47"/>
        <end position="68"/>
    </location>
</feature>
<evidence type="ECO:0000256" key="3">
    <source>
        <dbReference type="ARBA" id="ARBA00022692"/>
    </source>
</evidence>
<comment type="caution">
    <text evidence="7">The sequence shown here is derived from an EMBL/GenBank/DDBJ whole genome shotgun (WGS) entry which is preliminary data.</text>
</comment>
<feature type="transmembrane region" description="Helical" evidence="6">
    <location>
        <begin position="192"/>
        <end position="213"/>
    </location>
</feature>
<dbReference type="InterPro" id="IPR002781">
    <property type="entry name" value="TM_pro_TauE-like"/>
</dbReference>
<accession>A0A1A5YJ26</accession>
<dbReference type="PANTHER" id="PTHR43701:SF2">
    <property type="entry name" value="MEMBRANE TRANSPORTER PROTEIN YJNA-RELATED"/>
    <property type="match status" value="1"/>
</dbReference>
<sequence length="272" mass="28185">MEWLLLVLLGLIAAVFGSIVGLGGGIIIVPALLLVSPVLIGEQLDHATAAGISLTVLIVTALASTLSYNKRGIVDLRSGLLLFASSGPAAVAGAALTGKLNAGSFNLAFGFFMLFMAVLLIVRDRMKPFTKEWAIKRTITDSSGQLHSYSYGKLPMLAIGACVGLISGLFGIGGGSLFVPVMVLLFRFPPHVAAATSMFVIFLSSIVGSGMHAALSEVNWLLVLALAPGAWLGGVIGAAIAVRISGKGLMWLLRATLLALAAKMMYDGFAAL</sequence>
<gene>
    <name evidence="7" type="ORF">A7K91_13495</name>
</gene>
<dbReference type="Proteomes" id="UP000092024">
    <property type="component" value="Unassembled WGS sequence"/>
</dbReference>
<feature type="transmembrane region" description="Helical" evidence="6">
    <location>
        <begin position="80"/>
        <end position="98"/>
    </location>
</feature>
<reference evidence="7 8" key="1">
    <citation type="submission" date="2016-05" db="EMBL/GenBank/DDBJ databases">
        <title>Paenibacillus oryzae. sp. nov., isolated from the rice root.</title>
        <authorList>
            <person name="Zhang J."/>
            <person name="Zhang X."/>
        </authorList>
    </citation>
    <scope>NUCLEOTIDE SEQUENCE [LARGE SCALE GENOMIC DNA]</scope>
    <source>
        <strain evidence="7 8">1DrF-4</strain>
    </source>
</reference>
<dbReference type="EMBL" id="LYPA01000054">
    <property type="protein sequence ID" value="OBR65599.1"/>
    <property type="molecule type" value="Genomic_DNA"/>
</dbReference>
<evidence type="ECO:0000256" key="1">
    <source>
        <dbReference type="ARBA" id="ARBA00004141"/>
    </source>
</evidence>
<keyword evidence="8" id="KW-1185">Reference proteome</keyword>
<dbReference type="GO" id="GO:0005886">
    <property type="term" value="C:plasma membrane"/>
    <property type="evidence" value="ECO:0007669"/>
    <property type="project" value="UniProtKB-SubCell"/>
</dbReference>
<dbReference type="AlphaFoldDB" id="A0A1A5YJ26"/>
<keyword evidence="3 6" id="KW-0812">Transmembrane</keyword>
<dbReference type="InterPro" id="IPR051598">
    <property type="entry name" value="TSUP/Inactive_protease-like"/>
</dbReference>
<name>A0A1A5YJ26_9BACL</name>
<dbReference type="RefSeq" id="WP_068682836.1">
    <property type="nucleotide sequence ID" value="NZ_LYPA01000054.1"/>
</dbReference>
<evidence type="ECO:0000256" key="5">
    <source>
        <dbReference type="ARBA" id="ARBA00023136"/>
    </source>
</evidence>
<dbReference type="PANTHER" id="PTHR43701">
    <property type="entry name" value="MEMBRANE TRANSPORTER PROTEIN MJ0441-RELATED"/>
    <property type="match status" value="1"/>
</dbReference>
<proteinExistence type="inferred from homology"/>
<evidence type="ECO:0000256" key="6">
    <source>
        <dbReference type="RuleBase" id="RU363041"/>
    </source>
</evidence>
<comment type="similarity">
    <text evidence="2 6">Belongs to the 4-toluene sulfonate uptake permease (TSUP) (TC 2.A.102) family.</text>
</comment>
<keyword evidence="6" id="KW-1003">Cell membrane</keyword>
<protein>
    <recommendedName>
        <fullName evidence="6">Probable membrane transporter protein</fullName>
    </recommendedName>
</protein>
<comment type="subcellular location">
    <subcellularLocation>
        <location evidence="6">Cell membrane</location>
        <topology evidence="6">Multi-pass membrane protein</topology>
    </subcellularLocation>
    <subcellularLocation>
        <location evidence="1">Membrane</location>
        <topology evidence="1">Multi-pass membrane protein</topology>
    </subcellularLocation>
</comment>
<evidence type="ECO:0000256" key="2">
    <source>
        <dbReference type="ARBA" id="ARBA00009142"/>
    </source>
</evidence>
<feature type="transmembrane region" description="Helical" evidence="6">
    <location>
        <begin position="104"/>
        <end position="122"/>
    </location>
</feature>
<evidence type="ECO:0000256" key="4">
    <source>
        <dbReference type="ARBA" id="ARBA00022989"/>
    </source>
</evidence>
<keyword evidence="4 6" id="KW-1133">Transmembrane helix</keyword>
<feature type="transmembrane region" description="Helical" evidence="6">
    <location>
        <begin position="157"/>
        <end position="186"/>
    </location>
</feature>
<dbReference type="Pfam" id="PF01925">
    <property type="entry name" value="TauE"/>
    <property type="match status" value="1"/>
</dbReference>
<dbReference type="STRING" id="1844972.A7K91_13495"/>
<dbReference type="OrthoDB" id="9780109at2"/>
<keyword evidence="5 6" id="KW-0472">Membrane</keyword>
<organism evidence="7 8">
    <name type="scientific">Paenibacillus oryzae</name>
    <dbReference type="NCBI Taxonomy" id="1844972"/>
    <lineage>
        <taxon>Bacteria</taxon>
        <taxon>Bacillati</taxon>
        <taxon>Bacillota</taxon>
        <taxon>Bacilli</taxon>
        <taxon>Bacillales</taxon>
        <taxon>Paenibacillaceae</taxon>
        <taxon>Paenibacillus</taxon>
    </lineage>
</organism>
<evidence type="ECO:0000313" key="7">
    <source>
        <dbReference type="EMBL" id="OBR65599.1"/>
    </source>
</evidence>